<evidence type="ECO:0000313" key="1">
    <source>
        <dbReference type="EMBL" id="TDP71660.1"/>
    </source>
</evidence>
<dbReference type="OrthoDB" id="9154419at2"/>
<dbReference type="EMBL" id="SNXS01000003">
    <property type="protein sequence ID" value="TDP71660.1"/>
    <property type="molecule type" value="Genomic_DNA"/>
</dbReference>
<accession>A0A4R6QND7</accession>
<gene>
    <name evidence="1" type="ORF">DES47_103642</name>
</gene>
<dbReference type="AlphaFoldDB" id="A0A4R6QND7"/>
<name>A0A4R6QND7_9BURK</name>
<dbReference type="RefSeq" id="WP_133701419.1">
    <property type="nucleotide sequence ID" value="NZ_SNXS01000003.1"/>
</dbReference>
<keyword evidence="2" id="KW-1185">Reference proteome</keyword>
<comment type="caution">
    <text evidence="1">The sequence shown here is derived from an EMBL/GenBank/DDBJ whole genome shotgun (WGS) entry which is preliminary data.</text>
</comment>
<proteinExistence type="predicted"/>
<dbReference type="InParanoid" id="A0A4R6QND7"/>
<dbReference type="Proteomes" id="UP000295361">
    <property type="component" value="Unassembled WGS sequence"/>
</dbReference>
<reference evidence="1 2" key="1">
    <citation type="submission" date="2019-03" db="EMBL/GenBank/DDBJ databases">
        <title>Genomic Encyclopedia of Type Strains, Phase IV (KMG-IV): sequencing the most valuable type-strain genomes for metagenomic binning, comparative biology and taxonomic classification.</title>
        <authorList>
            <person name="Goeker M."/>
        </authorList>
    </citation>
    <scope>NUCLEOTIDE SEQUENCE [LARGE SCALE GENOMIC DNA]</scope>
    <source>
        <strain evidence="1 2">DSM 16998</strain>
    </source>
</reference>
<sequence>MPSQPLPTAAPAVALGTELEAPLLEVEHCLADLGEALRQRDGNAIELHASDLHRALASAVERFSEAARSGAVPPVLRNRLATASGQVAAQRESLARATAALDRAIDVLMPDEKTGVYSSRGTAERAPRGGVIRA</sequence>
<organism evidence="1 2">
    <name type="scientific">Roseateles toxinivorans</name>
    <dbReference type="NCBI Taxonomy" id="270368"/>
    <lineage>
        <taxon>Bacteria</taxon>
        <taxon>Pseudomonadati</taxon>
        <taxon>Pseudomonadota</taxon>
        <taxon>Betaproteobacteria</taxon>
        <taxon>Burkholderiales</taxon>
        <taxon>Sphaerotilaceae</taxon>
        <taxon>Roseateles</taxon>
    </lineage>
</organism>
<evidence type="ECO:0000313" key="2">
    <source>
        <dbReference type="Proteomes" id="UP000295361"/>
    </source>
</evidence>
<protein>
    <submittedName>
        <fullName evidence="1">Uncharacterized protein</fullName>
    </submittedName>
</protein>